<gene>
    <name evidence="2" type="ORF">C7S10_02625</name>
</gene>
<dbReference type="InterPro" id="IPR003759">
    <property type="entry name" value="Cbl-bd_cap"/>
</dbReference>
<evidence type="ECO:0000313" key="2">
    <source>
        <dbReference type="EMBL" id="PUA82644.1"/>
    </source>
</evidence>
<evidence type="ECO:0000313" key="3">
    <source>
        <dbReference type="Proteomes" id="UP000244867"/>
    </source>
</evidence>
<evidence type="ECO:0000259" key="1">
    <source>
        <dbReference type="PROSITE" id="PS51332"/>
    </source>
</evidence>
<accession>A0A2R7Z255</accession>
<dbReference type="EMBL" id="PYXZ01000001">
    <property type="protein sequence ID" value="PUA82644.1"/>
    <property type="molecule type" value="Genomic_DNA"/>
</dbReference>
<sequence length="212" mass="22299">MIPAERLDDLWRSVDSFDEESADVALSGLLWDVPLAEALTGVVVPFLQQMGERWESGRLSVAHEHFASNLLRRRLSALSGVPDGAGAERRPLALLACPSGERHDLVLLCFALLLGQTGWRTLFLGADTPNAAVVSAARAASVDAVVLASTRSTALTANAEALRRLGADHTVYVAGRGADEEVARVVGARLLPADPVAALEVFAGRAAQGAVT</sequence>
<dbReference type="InterPro" id="IPR036724">
    <property type="entry name" value="Cobalamin-bd_sf"/>
</dbReference>
<dbReference type="AlphaFoldDB" id="A0A2R7Z255"/>
<dbReference type="RefSeq" id="WP_108342830.1">
    <property type="nucleotide sequence ID" value="NZ_PYXZ01000001.1"/>
</dbReference>
<dbReference type="PROSITE" id="PS51332">
    <property type="entry name" value="B12_BINDING"/>
    <property type="match status" value="1"/>
</dbReference>
<dbReference type="GO" id="GO:0031419">
    <property type="term" value="F:cobalamin binding"/>
    <property type="evidence" value="ECO:0007669"/>
    <property type="project" value="InterPro"/>
</dbReference>
<dbReference type="InterPro" id="IPR036594">
    <property type="entry name" value="Meth_synthase_dom"/>
</dbReference>
<dbReference type="InterPro" id="IPR006158">
    <property type="entry name" value="Cobalamin-bd"/>
</dbReference>
<protein>
    <recommendedName>
        <fullName evidence="1">B12-binding domain-containing protein</fullName>
    </recommendedName>
</protein>
<organism evidence="2 3">
    <name type="scientific">Nocardioides currus</name>
    <dbReference type="NCBI Taxonomy" id="2133958"/>
    <lineage>
        <taxon>Bacteria</taxon>
        <taxon>Bacillati</taxon>
        <taxon>Actinomycetota</taxon>
        <taxon>Actinomycetes</taxon>
        <taxon>Propionibacteriales</taxon>
        <taxon>Nocardioidaceae</taxon>
        <taxon>Nocardioides</taxon>
    </lineage>
</organism>
<dbReference type="Pfam" id="PF02607">
    <property type="entry name" value="B12-binding_2"/>
    <property type="match status" value="1"/>
</dbReference>
<dbReference type="OrthoDB" id="9800334at2"/>
<reference evidence="2 3" key="1">
    <citation type="submission" date="2018-03" db="EMBL/GenBank/DDBJ databases">
        <authorList>
            <person name="Keele B.F."/>
        </authorList>
    </citation>
    <scope>NUCLEOTIDE SEQUENCE [LARGE SCALE GENOMIC DNA]</scope>
    <source>
        <strain evidence="2 3">IB-3</strain>
    </source>
</reference>
<dbReference type="GO" id="GO:0046872">
    <property type="term" value="F:metal ion binding"/>
    <property type="evidence" value="ECO:0007669"/>
    <property type="project" value="InterPro"/>
</dbReference>
<keyword evidence="3" id="KW-1185">Reference proteome</keyword>
<dbReference type="Proteomes" id="UP000244867">
    <property type="component" value="Unassembled WGS sequence"/>
</dbReference>
<proteinExistence type="predicted"/>
<dbReference type="Gene3D" id="1.10.1240.10">
    <property type="entry name" value="Methionine synthase domain"/>
    <property type="match status" value="1"/>
</dbReference>
<dbReference type="SUPFAM" id="SSF52242">
    <property type="entry name" value="Cobalamin (vitamin B12)-binding domain"/>
    <property type="match status" value="1"/>
</dbReference>
<name>A0A2R7Z255_9ACTN</name>
<comment type="caution">
    <text evidence="2">The sequence shown here is derived from an EMBL/GenBank/DDBJ whole genome shotgun (WGS) entry which is preliminary data.</text>
</comment>
<feature type="domain" description="B12-binding" evidence="1">
    <location>
        <begin position="90"/>
        <end position="212"/>
    </location>
</feature>
<dbReference type="Gene3D" id="3.40.50.280">
    <property type="entry name" value="Cobalamin-binding domain"/>
    <property type="match status" value="1"/>
</dbReference>